<accession>A0A1H2TJS0</accession>
<organism evidence="3 4">
    <name type="scientific">Lutibacter oricola</name>
    <dbReference type="NCBI Taxonomy" id="762486"/>
    <lineage>
        <taxon>Bacteria</taxon>
        <taxon>Pseudomonadati</taxon>
        <taxon>Bacteroidota</taxon>
        <taxon>Flavobacteriia</taxon>
        <taxon>Flavobacteriales</taxon>
        <taxon>Flavobacteriaceae</taxon>
        <taxon>Lutibacter</taxon>
    </lineage>
</organism>
<evidence type="ECO:0000259" key="2">
    <source>
        <dbReference type="Pfam" id="PF13372"/>
    </source>
</evidence>
<name>A0A1H2TJS0_9FLAO</name>
<sequence length="415" mass="45909">MKIKFTLLTALLLITITATAQFSLSGELRPRTEYRSGFGNLIADDAEPGFGISTRARLNFGYKAEGYDLFVSLQDVMVWGENRQILPDDENNSFAVFQAWANIKLGEGFSTKLGRQAISYDDQRIFGGLDWAQQGRNHDALLLKYKKDKFMFDLGLAFNQDYDNPTGFISSGNTYNTTGFFSYKTMQYAYLKNNWEAFSGSLLVLNNGFQETDDVSYLQTIGTHLNYKKGKFGAAANLFLQTGKRQGEVDVKGAYLASLDFTLKASDKITLGVGSEIISGNDADAGETGAFFPLYGTNHKFNGFMDYFYVGNHANSIGLFDIHASANFNLGKKSSLLVKVLNFSGEQELPSGDKALGTEIDLVFSKAFKGYALKLGYSQMFASDGMYELKGLDESLAAGSQNWAWAMLVIKPKFL</sequence>
<dbReference type="AlphaFoldDB" id="A0A1H2TJS0"/>
<dbReference type="InterPro" id="IPR025388">
    <property type="entry name" value="Alginate_export_dom"/>
</dbReference>
<evidence type="ECO:0000313" key="3">
    <source>
        <dbReference type="EMBL" id="SDW44141.1"/>
    </source>
</evidence>
<reference evidence="3 4" key="1">
    <citation type="submission" date="2016-10" db="EMBL/GenBank/DDBJ databases">
        <authorList>
            <person name="de Groot N.N."/>
        </authorList>
    </citation>
    <scope>NUCLEOTIDE SEQUENCE [LARGE SCALE GENOMIC DNA]</scope>
    <source>
        <strain evidence="3 4">DSM 24956</strain>
    </source>
</reference>
<feature type="signal peptide" evidence="1">
    <location>
        <begin position="1"/>
        <end position="20"/>
    </location>
</feature>
<evidence type="ECO:0000313" key="4">
    <source>
        <dbReference type="Proteomes" id="UP000199595"/>
    </source>
</evidence>
<dbReference type="OrthoDB" id="1070463at2"/>
<dbReference type="EMBL" id="FNNJ01000001">
    <property type="protein sequence ID" value="SDW44141.1"/>
    <property type="molecule type" value="Genomic_DNA"/>
</dbReference>
<evidence type="ECO:0000256" key="1">
    <source>
        <dbReference type="SAM" id="SignalP"/>
    </source>
</evidence>
<dbReference type="STRING" id="762486.SAMN05444411_101727"/>
<dbReference type="Proteomes" id="UP000199595">
    <property type="component" value="Unassembled WGS sequence"/>
</dbReference>
<feature type="chain" id="PRO_5011638830" evidence="1">
    <location>
        <begin position="21"/>
        <end position="415"/>
    </location>
</feature>
<proteinExistence type="predicted"/>
<keyword evidence="4" id="KW-1185">Reference proteome</keyword>
<dbReference type="Pfam" id="PF13372">
    <property type="entry name" value="Alginate_exp"/>
    <property type="match status" value="1"/>
</dbReference>
<dbReference type="RefSeq" id="WP_090119805.1">
    <property type="nucleotide sequence ID" value="NZ_FNNJ01000001.1"/>
</dbReference>
<keyword evidence="1" id="KW-0732">Signal</keyword>
<gene>
    <name evidence="3" type="ORF">SAMN05444411_101727</name>
</gene>
<protein>
    <submittedName>
        <fullName evidence="3">Alginate export</fullName>
    </submittedName>
</protein>
<feature type="domain" description="Alginate export" evidence="2">
    <location>
        <begin position="24"/>
        <end position="381"/>
    </location>
</feature>